<evidence type="ECO:0000313" key="2">
    <source>
        <dbReference type="Proteomes" id="UP000008225"/>
    </source>
</evidence>
<organism evidence="1 2">
    <name type="scientific">Callithrix jacchus</name>
    <name type="common">White-tufted-ear marmoset</name>
    <name type="synonym">Simia Jacchus</name>
    <dbReference type="NCBI Taxonomy" id="9483"/>
    <lineage>
        <taxon>Eukaryota</taxon>
        <taxon>Metazoa</taxon>
        <taxon>Chordata</taxon>
        <taxon>Craniata</taxon>
        <taxon>Vertebrata</taxon>
        <taxon>Euteleostomi</taxon>
        <taxon>Mammalia</taxon>
        <taxon>Eutheria</taxon>
        <taxon>Euarchontoglires</taxon>
        <taxon>Primates</taxon>
        <taxon>Haplorrhini</taxon>
        <taxon>Platyrrhini</taxon>
        <taxon>Cebidae</taxon>
        <taxon>Callitrichinae</taxon>
        <taxon>Callithrix</taxon>
        <taxon>Callithrix</taxon>
    </lineage>
</organism>
<evidence type="ECO:0000313" key="1">
    <source>
        <dbReference type="Ensembl" id="ENSCJAP00000082958.1"/>
    </source>
</evidence>
<proteinExistence type="predicted"/>
<reference evidence="1" key="2">
    <citation type="submission" date="2025-08" db="UniProtKB">
        <authorList>
            <consortium name="Ensembl"/>
        </authorList>
    </citation>
    <scope>IDENTIFICATION</scope>
</reference>
<dbReference type="GeneTree" id="ENSGT00980000201849"/>
<reference evidence="1" key="3">
    <citation type="submission" date="2025-09" db="UniProtKB">
        <authorList>
            <consortium name="Ensembl"/>
        </authorList>
    </citation>
    <scope>IDENTIFICATION</scope>
</reference>
<name>A0A8I3WWF3_CALJA</name>
<dbReference type="Proteomes" id="UP000008225">
    <property type="component" value="Chromosome 2"/>
</dbReference>
<reference evidence="1 2" key="1">
    <citation type="submission" date="2009-03" db="EMBL/GenBank/DDBJ databases">
        <authorList>
            <person name="Warren W."/>
            <person name="Ye L."/>
            <person name="Minx P."/>
            <person name="Worley K."/>
            <person name="Gibbs R."/>
            <person name="Wilson R.K."/>
        </authorList>
    </citation>
    <scope>NUCLEOTIDE SEQUENCE [LARGE SCALE GENOMIC DNA]</scope>
</reference>
<dbReference type="Ensembl" id="ENSCJAT00000142080.1">
    <property type="protein sequence ID" value="ENSCJAP00000082958.1"/>
    <property type="gene ID" value="ENSCJAG00000074161.1"/>
</dbReference>
<keyword evidence="2" id="KW-1185">Reference proteome</keyword>
<protein>
    <submittedName>
        <fullName evidence="1">Uncharacterized protein</fullName>
    </submittedName>
</protein>
<accession>A0A8I3WWF3</accession>
<dbReference type="AlphaFoldDB" id="A0A8I3WWF3"/>
<sequence>MYQNVRLEKFEHWISDDVKELCLIFACDSSITNTFLKIRLGAVAQACNPSTLGGRGGWIMRSRDRDHPGRHGETPSLLKIQKLSWTWWCVPVIPATQEAEAGELPEPRRRRLRTWIRSSEEDFWKAGMSQFSSGQKKLPIQPHPELLWTKALLRFYPQCLAEVLFHSKYSLNAYWTYNVSFLLPVGR</sequence>